<name>A0A4C1ZKF6_EUMVA</name>
<organism evidence="2 3">
    <name type="scientific">Eumeta variegata</name>
    <name type="common">Bagworm moth</name>
    <name type="synonym">Eumeta japonica</name>
    <dbReference type="NCBI Taxonomy" id="151549"/>
    <lineage>
        <taxon>Eukaryota</taxon>
        <taxon>Metazoa</taxon>
        <taxon>Ecdysozoa</taxon>
        <taxon>Arthropoda</taxon>
        <taxon>Hexapoda</taxon>
        <taxon>Insecta</taxon>
        <taxon>Pterygota</taxon>
        <taxon>Neoptera</taxon>
        <taxon>Endopterygota</taxon>
        <taxon>Lepidoptera</taxon>
        <taxon>Glossata</taxon>
        <taxon>Ditrysia</taxon>
        <taxon>Tineoidea</taxon>
        <taxon>Psychidae</taxon>
        <taxon>Oiketicinae</taxon>
        <taxon>Eumeta</taxon>
    </lineage>
</organism>
<reference evidence="2 3" key="1">
    <citation type="journal article" date="2019" name="Commun. Biol.">
        <title>The bagworm genome reveals a unique fibroin gene that provides high tensile strength.</title>
        <authorList>
            <person name="Kono N."/>
            <person name="Nakamura H."/>
            <person name="Ohtoshi R."/>
            <person name="Tomita M."/>
            <person name="Numata K."/>
            <person name="Arakawa K."/>
        </authorList>
    </citation>
    <scope>NUCLEOTIDE SEQUENCE [LARGE SCALE GENOMIC DNA]</scope>
</reference>
<evidence type="ECO:0000313" key="3">
    <source>
        <dbReference type="Proteomes" id="UP000299102"/>
    </source>
</evidence>
<dbReference type="Proteomes" id="UP000299102">
    <property type="component" value="Unassembled WGS sequence"/>
</dbReference>
<evidence type="ECO:0000256" key="1">
    <source>
        <dbReference type="SAM" id="MobiDB-lite"/>
    </source>
</evidence>
<sequence length="92" mass="10562">MSLFSASSDISNHRHVPDHPPVRHAPAAFGRLGDGRISISSRQKVKVARKEVFLWRIERVLYDVGRRLLRQFGFVVVFSRQAPEVPDDLNRL</sequence>
<dbReference type="EMBL" id="BGZK01001884">
    <property type="protein sequence ID" value="GBP87782.1"/>
    <property type="molecule type" value="Genomic_DNA"/>
</dbReference>
<evidence type="ECO:0000313" key="2">
    <source>
        <dbReference type="EMBL" id="GBP87782.1"/>
    </source>
</evidence>
<keyword evidence="3" id="KW-1185">Reference proteome</keyword>
<gene>
    <name evidence="2" type="ORF">EVAR_60474_1</name>
</gene>
<protein>
    <submittedName>
        <fullName evidence="2">Uncharacterized protein</fullName>
    </submittedName>
</protein>
<comment type="caution">
    <text evidence="2">The sequence shown here is derived from an EMBL/GenBank/DDBJ whole genome shotgun (WGS) entry which is preliminary data.</text>
</comment>
<proteinExistence type="predicted"/>
<feature type="compositionally biased region" description="Polar residues" evidence="1">
    <location>
        <begin position="1"/>
        <end position="10"/>
    </location>
</feature>
<accession>A0A4C1ZKF6</accession>
<feature type="compositionally biased region" description="Basic and acidic residues" evidence="1">
    <location>
        <begin position="11"/>
        <end position="21"/>
    </location>
</feature>
<dbReference type="AlphaFoldDB" id="A0A4C1ZKF6"/>
<feature type="region of interest" description="Disordered" evidence="1">
    <location>
        <begin position="1"/>
        <end position="27"/>
    </location>
</feature>